<proteinExistence type="predicted"/>
<dbReference type="Proteomes" id="UP001054252">
    <property type="component" value="Unassembled WGS sequence"/>
</dbReference>
<dbReference type="AlphaFoldDB" id="A0AAV5MHG8"/>
<gene>
    <name evidence="1" type="ORF">SLEP1_g56140</name>
</gene>
<dbReference type="Pfam" id="PF04578">
    <property type="entry name" value="DUF594"/>
    <property type="match status" value="1"/>
</dbReference>
<reference evidence="1 2" key="1">
    <citation type="journal article" date="2021" name="Commun. Biol.">
        <title>The genome of Shorea leprosula (Dipterocarpaceae) highlights the ecological relevance of drought in aseasonal tropical rainforests.</title>
        <authorList>
            <person name="Ng K.K.S."/>
            <person name="Kobayashi M.J."/>
            <person name="Fawcett J.A."/>
            <person name="Hatakeyama M."/>
            <person name="Paape T."/>
            <person name="Ng C.H."/>
            <person name="Ang C.C."/>
            <person name="Tnah L.H."/>
            <person name="Lee C.T."/>
            <person name="Nishiyama T."/>
            <person name="Sese J."/>
            <person name="O'Brien M.J."/>
            <person name="Copetti D."/>
            <person name="Mohd Noor M.I."/>
            <person name="Ong R.C."/>
            <person name="Putra M."/>
            <person name="Sireger I.Z."/>
            <person name="Indrioko S."/>
            <person name="Kosugi Y."/>
            <person name="Izuno A."/>
            <person name="Isagi Y."/>
            <person name="Lee S.L."/>
            <person name="Shimizu K.K."/>
        </authorList>
    </citation>
    <scope>NUCLEOTIDE SEQUENCE [LARGE SCALE GENOMIC DNA]</scope>
    <source>
        <strain evidence="1">214</strain>
    </source>
</reference>
<organism evidence="1 2">
    <name type="scientific">Rubroshorea leprosula</name>
    <dbReference type="NCBI Taxonomy" id="152421"/>
    <lineage>
        <taxon>Eukaryota</taxon>
        <taxon>Viridiplantae</taxon>
        <taxon>Streptophyta</taxon>
        <taxon>Embryophyta</taxon>
        <taxon>Tracheophyta</taxon>
        <taxon>Spermatophyta</taxon>
        <taxon>Magnoliopsida</taxon>
        <taxon>eudicotyledons</taxon>
        <taxon>Gunneridae</taxon>
        <taxon>Pentapetalae</taxon>
        <taxon>rosids</taxon>
        <taxon>malvids</taxon>
        <taxon>Malvales</taxon>
        <taxon>Dipterocarpaceae</taxon>
        <taxon>Rubroshorea</taxon>
    </lineage>
</organism>
<keyword evidence="2" id="KW-1185">Reference proteome</keyword>
<sequence>MFYLMMMEPAMMSVVSNNWEKVLKDALEETLSILDRSSVSNDKDASTKILSAKFEKGEDLKMFSTADGQTFPTAIKNGTFSCRKLRKDWVYLMCYAAHRCRPSVHSQQPSKGGELFTFIWLCMANFTMTKHGSPDND</sequence>
<name>A0AAV5MHG8_9ROSI</name>
<evidence type="ECO:0000313" key="1">
    <source>
        <dbReference type="EMBL" id="GKV49386.1"/>
    </source>
</evidence>
<dbReference type="PANTHER" id="PTHR31325">
    <property type="entry name" value="OS01G0798800 PROTEIN-RELATED"/>
    <property type="match status" value="1"/>
</dbReference>
<protein>
    <submittedName>
        <fullName evidence="1">Uncharacterized protein</fullName>
    </submittedName>
</protein>
<comment type="caution">
    <text evidence="1">The sequence shown here is derived from an EMBL/GenBank/DDBJ whole genome shotgun (WGS) entry which is preliminary data.</text>
</comment>
<accession>A0AAV5MHG8</accession>
<evidence type="ECO:0000313" key="2">
    <source>
        <dbReference type="Proteomes" id="UP001054252"/>
    </source>
</evidence>
<dbReference type="EMBL" id="BPVZ01000297">
    <property type="protein sequence ID" value="GKV49386.1"/>
    <property type="molecule type" value="Genomic_DNA"/>
</dbReference>
<dbReference type="InterPro" id="IPR007658">
    <property type="entry name" value="DUF594"/>
</dbReference>